<dbReference type="PROSITE" id="PS51123">
    <property type="entry name" value="OMPA_2"/>
    <property type="match status" value="1"/>
</dbReference>
<sequence length="424" mass="44716">MAFNLLDSVRSLFNHEVVSKVAPSLGESEGGVGKALAAIIPLLFGGVLSRVHAGEAASMLDVSRNVAAGGPANALRGLATGDTQSLISRGTDLVRNLFGTHHDAVGSVVARHAGVHENSARSLLALAAPVALGRLGEHAEENHMRVPEFSSFLESQRVHIEQALPSGLSLSAIPGLSGLTARDASVTGVPVERTHRTVSDSGRVTPEHKPGGSKWLLPVIIILAILALLYLFSRGCNRRDTDTNTGNTTMTTPVPVQTDTSTIRTPGAGARTYTKVRLANGTELNAYAGGVEEQLVNCINDASCKAGKDKWFDFDNINFEVGSARLTPESRDQVNNIVAILNAYPAVRIKVGGYTDKTGNDAANKKLSQERADAVMNAIRSAGGKAGQLTGAEGYGSEFAKVPATASDEERKKDRRIALQLNSK</sequence>
<keyword evidence="2 4" id="KW-0472">Membrane</keyword>
<dbReference type="GO" id="GO:0009279">
    <property type="term" value="C:cell outer membrane"/>
    <property type="evidence" value="ECO:0007669"/>
    <property type="project" value="UniProtKB-SubCell"/>
</dbReference>
<keyword evidence="6" id="KW-0812">Transmembrane</keyword>
<dbReference type="AlphaFoldDB" id="A0A4R1BBC7"/>
<accession>A0A4R1BBC7</accession>
<evidence type="ECO:0000256" key="4">
    <source>
        <dbReference type="PROSITE-ProRule" id="PRU00473"/>
    </source>
</evidence>
<dbReference type="Pfam" id="PF00691">
    <property type="entry name" value="OmpA"/>
    <property type="match status" value="1"/>
</dbReference>
<dbReference type="PANTHER" id="PTHR30329:SF21">
    <property type="entry name" value="LIPOPROTEIN YIAD-RELATED"/>
    <property type="match status" value="1"/>
</dbReference>
<comment type="subcellular location">
    <subcellularLocation>
        <location evidence="1">Cell outer membrane</location>
    </subcellularLocation>
</comment>
<evidence type="ECO:0000256" key="6">
    <source>
        <dbReference type="SAM" id="Phobius"/>
    </source>
</evidence>
<gene>
    <name evidence="8" type="ORF">EPD60_09825</name>
</gene>
<dbReference type="EMBL" id="SJZI01000042">
    <property type="protein sequence ID" value="TCJ14290.1"/>
    <property type="molecule type" value="Genomic_DNA"/>
</dbReference>
<dbReference type="SUPFAM" id="SSF103088">
    <property type="entry name" value="OmpA-like"/>
    <property type="match status" value="1"/>
</dbReference>
<name>A0A4R1BBC7_9BACT</name>
<feature type="domain" description="OmpA-like" evidence="7">
    <location>
        <begin position="306"/>
        <end position="424"/>
    </location>
</feature>
<feature type="transmembrane region" description="Helical" evidence="6">
    <location>
        <begin position="215"/>
        <end position="232"/>
    </location>
</feature>
<evidence type="ECO:0000256" key="5">
    <source>
        <dbReference type="SAM" id="MobiDB-lite"/>
    </source>
</evidence>
<evidence type="ECO:0000313" key="9">
    <source>
        <dbReference type="Proteomes" id="UP000295334"/>
    </source>
</evidence>
<dbReference type="CDD" id="cd07185">
    <property type="entry name" value="OmpA_C-like"/>
    <property type="match status" value="1"/>
</dbReference>
<dbReference type="InterPro" id="IPR009282">
    <property type="entry name" value="DUF937"/>
</dbReference>
<evidence type="ECO:0000256" key="3">
    <source>
        <dbReference type="ARBA" id="ARBA00023237"/>
    </source>
</evidence>
<dbReference type="InterPro" id="IPR006665">
    <property type="entry name" value="OmpA-like"/>
</dbReference>
<evidence type="ECO:0000256" key="1">
    <source>
        <dbReference type="ARBA" id="ARBA00004442"/>
    </source>
</evidence>
<feature type="region of interest" description="Disordered" evidence="5">
    <location>
        <begin position="402"/>
        <end position="424"/>
    </location>
</feature>
<dbReference type="InterPro" id="IPR050330">
    <property type="entry name" value="Bact_OuterMem_StrucFunc"/>
</dbReference>
<dbReference type="PANTHER" id="PTHR30329">
    <property type="entry name" value="STATOR ELEMENT OF FLAGELLAR MOTOR COMPLEX"/>
    <property type="match status" value="1"/>
</dbReference>
<evidence type="ECO:0000256" key="2">
    <source>
        <dbReference type="ARBA" id="ARBA00023136"/>
    </source>
</evidence>
<evidence type="ECO:0000313" key="8">
    <source>
        <dbReference type="EMBL" id="TCJ14290.1"/>
    </source>
</evidence>
<organism evidence="8 9">
    <name type="scientific">Flaviaesturariibacter flavus</name>
    <dbReference type="NCBI Taxonomy" id="2502780"/>
    <lineage>
        <taxon>Bacteria</taxon>
        <taxon>Pseudomonadati</taxon>
        <taxon>Bacteroidota</taxon>
        <taxon>Chitinophagia</taxon>
        <taxon>Chitinophagales</taxon>
        <taxon>Chitinophagaceae</taxon>
        <taxon>Flaviaestuariibacter</taxon>
    </lineage>
</organism>
<proteinExistence type="predicted"/>
<dbReference type="OrthoDB" id="9782229at2"/>
<evidence type="ECO:0000259" key="7">
    <source>
        <dbReference type="PROSITE" id="PS51123"/>
    </source>
</evidence>
<dbReference type="Pfam" id="PF06078">
    <property type="entry name" value="DUF937"/>
    <property type="match status" value="1"/>
</dbReference>
<dbReference type="InterPro" id="IPR006664">
    <property type="entry name" value="OMP_bac"/>
</dbReference>
<reference evidence="8 9" key="1">
    <citation type="submission" date="2019-03" db="EMBL/GenBank/DDBJ databases">
        <authorList>
            <person name="Kim M.K.M."/>
        </authorList>
    </citation>
    <scope>NUCLEOTIDE SEQUENCE [LARGE SCALE GENOMIC DNA]</scope>
    <source>
        <strain evidence="8 9">17J68-12</strain>
    </source>
</reference>
<keyword evidence="9" id="KW-1185">Reference proteome</keyword>
<dbReference type="Proteomes" id="UP000295334">
    <property type="component" value="Unassembled WGS sequence"/>
</dbReference>
<dbReference type="RefSeq" id="WP_131449273.1">
    <property type="nucleotide sequence ID" value="NZ_SJZI01000042.1"/>
</dbReference>
<dbReference type="InterPro" id="IPR036737">
    <property type="entry name" value="OmpA-like_sf"/>
</dbReference>
<keyword evidence="6" id="KW-1133">Transmembrane helix</keyword>
<keyword evidence="3" id="KW-0998">Cell outer membrane</keyword>
<protein>
    <submittedName>
        <fullName evidence="8">OmpA family protein</fullName>
    </submittedName>
</protein>
<dbReference type="PRINTS" id="PR01021">
    <property type="entry name" value="OMPADOMAIN"/>
</dbReference>
<comment type="caution">
    <text evidence="8">The sequence shown here is derived from an EMBL/GenBank/DDBJ whole genome shotgun (WGS) entry which is preliminary data.</text>
</comment>
<dbReference type="Gene3D" id="3.30.1330.60">
    <property type="entry name" value="OmpA-like domain"/>
    <property type="match status" value="1"/>
</dbReference>